<evidence type="ECO:0000256" key="1">
    <source>
        <dbReference type="SAM" id="MobiDB-lite"/>
    </source>
</evidence>
<feature type="region of interest" description="Disordered" evidence="1">
    <location>
        <begin position="134"/>
        <end position="167"/>
    </location>
</feature>
<feature type="region of interest" description="Disordered" evidence="1">
    <location>
        <begin position="198"/>
        <end position="302"/>
    </location>
</feature>
<name>A0A9W7CQ57_9STRA</name>
<evidence type="ECO:0000313" key="2">
    <source>
        <dbReference type="EMBL" id="GMF36860.1"/>
    </source>
</evidence>
<dbReference type="AlphaFoldDB" id="A0A9W7CQ57"/>
<accession>A0A9W7CQ57</accession>
<feature type="region of interest" description="Disordered" evidence="1">
    <location>
        <begin position="1"/>
        <end position="52"/>
    </location>
</feature>
<feature type="compositionally biased region" description="Polar residues" evidence="1">
    <location>
        <begin position="134"/>
        <end position="153"/>
    </location>
</feature>
<dbReference type="InterPro" id="IPR034122">
    <property type="entry name" value="Retropepsin-like_bacterial"/>
</dbReference>
<feature type="compositionally biased region" description="Basic and acidic residues" evidence="1">
    <location>
        <begin position="560"/>
        <end position="581"/>
    </location>
</feature>
<reference evidence="2" key="1">
    <citation type="submission" date="2023-04" db="EMBL/GenBank/DDBJ databases">
        <title>Phytophthora fragariaefolia NBRC 109709.</title>
        <authorList>
            <person name="Ichikawa N."/>
            <person name="Sato H."/>
            <person name="Tonouchi N."/>
        </authorList>
    </citation>
    <scope>NUCLEOTIDE SEQUENCE</scope>
    <source>
        <strain evidence="2">NBRC 109709</strain>
    </source>
</reference>
<feature type="region of interest" description="Disordered" evidence="1">
    <location>
        <begin position="523"/>
        <end position="581"/>
    </location>
</feature>
<feature type="compositionally biased region" description="Polar residues" evidence="1">
    <location>
        <begin position="549"/>
        <end position="559"/>
    </location>
</feature>
<dbReference type="CDD" id="cd05483">
    <property type="entry name" value="retropepsin_like_bacteria"/>
    <property type="match status" value="1"/>
</dbReference>
<dbReference type="EMBL" id="BSXT01000968">
    <property type="protein sequence ID" value="GMF36860.1"/>
    <property type="molecule type" value="Genomic_DNA"/>
</dbReference>
<feature type="compositionally biased region" description="Basic and acidic residues" evidence="1">
    <location>
        <begin position="213"/>
        <end position="242"/>
    </location>
</feature>
<feature type="compositionally biased region" description="Acidic residues" evidence="1">
    <location>
        <begin position="709"/>
        <end position="718"/>
    </location>
</feature>
<proteinExistence type="predicted"/>
<feature type="compositionally biased region" description="Basic and acidic residues" evidence="1">
    <location>
        <begin position="699"/>
        <end position="708"/>
    </location>
</feature>
<dbReference type="InterPro" id="IPR021109">
    <property type="entry name" value="Peptidase_aspartic_dom_sf"/>
</dbReference>
<evidence type="ECO:0000313" key="3">
    <source>
        <dbReference type="Proteomes" id="UP001165121"/>
    </source>
</evidence>
<comment type="caution">
    <text evidence="2">The sequence shown here is derived from an EMBL/GenBank/DDBJ whole genome shotgun (WGS) entry which is preliminary data.</text>
</comment>
<dbReference type="SUPFAM" id="SSF50630">
    <property type="entry name" value="Acid proteases"/>
    <property type="match status" value="1"/>
</dbReference>
<protein>
    <submittedName>
        <fullName evidence="2">Unnamed protein product</fullName>
    </submittedName>
</protein>
<organism evidence="2 3">
    <name type="scientific">Phytophthora fragariaefolia</name>
    <dbReference type="NCBI Taxonomy" id="1490495"/>
    <lineage>
        <taxon>Eukaryota</taxon>
        <taxon>Sar</taxon>
        <taxon>Stramenopiles</taxon>
        <taxon>Oomycota</taxon>
        <taxon>Peronosporomycetes</taxon>
        <taxon>Peronosporales</taxon>
        <taxon>Peronosporaceae</taxon>
        <taxon>Phytophthora</taxon>
    </lineage>
</organism>
<gene>
    <name evidence="2" type="ORF">Pfra01_001016400</name>
</gene>
<feature type="compositionally biased region" description="Basic and acidic residues" evidence="1">
    <location>
        <begin position="1"/>
        <end position="22"/>
    </location>
</feature>
<feature type="region of interest" description="Disordered" evidence="1">
    <location>
        <begin position="696"/>
        <end position="718"/>
    </location>
</feature>
<dbReference type="Gene3D" id="2.40.70.10">
    <property type="entry name" value="Acid Proteases"/>
    <property type="match status" value="1"/>
</dbReference>
<sequence length="851" mass="96291">METRQDSALDRLNARLDSEVARRFGPQTQGASEKPEDVPSQADDALVRREAEPPEAIRLEAVRLERERVDALLTQYRAQTEAHQAEESRRVSAMVKSMQRELEDMRVGHARERETAKNIETSLRDKLCNLWTTSAQTTPRPVTSQPDSATSRPNLYPESSGVINDDAIKGEVRRPSTNLDELLAAQLRATFNVATKAGAAPPRVKVKSAPEAPARKRPDVRSEREAATEGETRRGAQSDAAKRAKPASAKSAERKRRDASSQNNKSKKTPKHRGSSDKSESDSISGSSDQDSDHSDSSSFEDVVPNRARSLRHDGVACSPDEVAGEIPGWTDKVKIYEMKLKLSAAIRNWRANVRPKVRRDWKTFLKVFREMYCKAKTPYSERYYTITQRKSKSPLEFYYRQNKVADKAGIDFDSSAKQRERHLKVFTKKLLDSRLRTTLLGQRIRKLRYPEYVLKQHGEMTRGYDYDGPPPKRDFRVINVPQGRFQPQRSGRAYVIQREDSPDEEEADREGCFQDVVEKVPNMPSTVSPAAGSEQPGSDSGKDGGQAQYISSTVFRINENSEWRPPPNEESRPAPRSPRIEDRNRTKFCESCNDFGHSTEIGWSDLKCDCCGRTGHPARLYRVRPCSFCKRFHEDHCGEWKKFQAVKILARQERVGLKTTPELCVLVHVGPGLRSKSQDNHQCMTVISENEECLSDLPRPDQPRLEEDCPDNNDWDDPPEFRLGPGQRYEWWEEHISDETKKVAMVHGAVNNCRTDILLDSGASVSTMSLDLARRLKLGLKFCKQLRVSGLGGAPTIIAATTEVKITLGPQVVYIMELWVTNIGEGVDVLMGMNFYVFRRRQAVCLRRTG</sequence>
<dbReference type="Pfam" id="PF13650">
    <property type="entry name" value="Asp_protease_2"/>
    <property type="match status" value="1"/>
</dbReference>
<keyword evidence="3" id="KW-1185">Reference proteome</keyword>
<dbReference type="Proteomes" id="UP001165121">
    <property type="component" value="Unassembled WGS sequence"/>
</dbReference>
<feature type="region of interest" description="Disordered" evidence="1">
    <location>
        <begin position="485"/>
        <end position="511"/>
    </location>
</feature>